<organism evidence="3 4">
    <name type="scientific">Macrosiphum euphorbiae</name>
    <name type="common">potato aphid</name>
    <dbReference type="NCBI Taxonomy" id="13131"/>
    <lineage>
        <taxon>Eukaryota</taxon>
        <taxon>Metazoa</taxon>
        <taxon>Ecdysozoa</taxon>
        <taxon>Arthropoda</taxon>
        <taxon>Hexapoda</taxon>
        <taxon>Insecta</taxon>
        <taxon>Pterygota</taxon>
        <taxon>Neoptera</taxon>
        <taxon>Paraneoptera</taxon>
        <taxon>Hemiptera</taxon>
        <taxon>Sternorrhyncha</taxon>
        <taxon>Aphidomorpha</taxon>
        <taxon>Aphidoidea</taxon>
        <taxon>Aphididae</taxon>
        <taxon>Macrosiphini</taxon>
        <taxon>Macrosiphum</taxon>
    </lineage>
</organism>
<comment type="similarity">
    <text evidence="1">Belongs to the HSBP1 family.</text>
</comment>
<protein>
    <recommendedName>
        <fullName evidence="5">Heat shock factor-binding protein 1</fullName>
    </recommendedName>
</protein>
<proteinExistence type="inferred from homology"/>
<name>A0AAV0WP69_9HEMI</name>
<evidence type="ECO:0000256" key="1">
    <source>
        <dbReference type="ARBA" id="ARBA00006349"/>
    </source>
</evidence>
<dbReference type="Pfam" id="PF06825">
    <property type="entry name" value="HSBP1"/>
    <property type="match status" value="1"/>
</dbReference>
<evidence type="ECO:0000256" key="2">
    <source>
        <dbReference type="SAM" id="MobiDB-lite"/>
    </source>
</evidence>
<evidence type="ECO:0000313" key="4">
    <source>
        <dbReference type="Proteomes" id="UP001160148"/>
    </source>
</evidence>
<dbReference type="GO" id="GO:0005634">
    <property type="term" value="C:nucleus"/>
    <property type="evidence" value="ECO:0007669"/>
    <property type="project" value="TreeGrafter"/>
</dbReference>
<evidence type="ECO:0000313" key="3">
    <source>
        <dbReference type="EMBL" id="CAI6357538.1"/>
    </source>
</evidence>
<comment type="caution">
    <text evidence="3">The sequence shown here is derived from an EMBL/GenBank/DDBJ whole genome shotgun (WGS) entry which is preliminary data.</text>
</comment>
<dbReference type="EMBL" id="CARXXK010000002">
    <property type="protein sequence ID" value="CAI6357538.1"/>
    <property type="molecule type" value="Genomic_DNA"/>
</dbReference>
<feature type="compositionally biased region" description="Basic and acidic residues" evidence="2">
    <location>
        <begin position="1"/>
        <end position="10"/>
    </location>
</feature>
<dbReference type="Gene3D" id="1.20.5.430">
    <property type="match status" value="1"/>
</dbReference>
<dbReference type="PANTHER" id="PTHR19424:SF0">
    <property type="entry name" value="HEAT SHOCK FACTOR BINDING PROTEIN 1"/>
    <property type="match status" value="1"/>
</dbReference>
<dbReference type="InterPro" id="IPR009643">
    <property type="entry name" value="HS1-bd"/>
</dbReference>
<dbReference type="GO" id="GO:0070370">
    <property type="term" value="P:cellular heat acclimation"/>
    <property type="evidence" value="ECO:0007669"/>
    <property type="project" value="TreeGrafter"/>
</dbReference>
<evidence type="ECO:0008006" key="5">
    <source>
        <dbReference type="Google" id="ProtNLM"/>
    </source>
</evidence>
<dbReference type="Proteomes" id="UP001160148">
    <property type="component" value="Unassembled WGS sequence"/>
</dbReference>
<accession>A0AAV0WP69</accession>
<dbReference type="AlphaFoldDB" id="A0AAV0WP69"/>
<feature type="region of interest" description="Disordered" evidence="2">
    <location>
        <begin position="1"/>
        <end position="23"/>
    </location>
</feature>
<dbReference type="FunFam" id="1.20.5.430:FF:000003">
    <property type="entry name" value="Heat shock factor binding protein"/>
    <property type="match status" value="1"/>
</dbReference>
<sequence length="82" mass="9476">MNDYTAKDLSDNEPEDHEDSDKRAFDEMNSQIQLVLQDMKDKFQTMSDQILSRIDDMGARIDDLEKNISDLMIHAGLETPDK</sequence>
<reference evidence="3 4" key="1">
    <citation type="submission" date="2023-01" db="EMBL/GenBank/DDBJ databases">
        <authorList>
            <person name="Whitehead M."/>
        </authorList>
    </citation>
    <scope>NUCLEOTIDE SEQUENCE [LARGE SCALE GENOMIC DNA]</scope>
</reference>
<dbReference type="GO" id="GO:0005829">
    <property type="term" value="C:cytosol"/>
    <property type="evidence" value="ECO:0007669"/>
    <property type="project" value="TreeGrafter"/>
</dbReference>
<keyword evidence="4" id="KW-1185">Reference proteome</keyword>
<dbReference type="GO" id="GO:0003714">
    <property type="term" value="F:transcription corepressor activity"/>
    <property type="evidence" value="ECO:0007669"/>
    <property type="project" value="InterPro"/>
</dbReference>
<dbReference type="PANTHER" id="PTHR19424">
    <property type="entry name" value="HEAT SHOCK FACTOR BINDING PROTEIN 1"/>
    <property type="match status" value="1"/>
</dbReference>
<gene>
    <name evidence="3" type="ORF">MEUPH1_LOCUS13155</name>
</gene>